<evidence type="ECO:0008006" key="4">
    <source>
        <dbReference type="Google" id="ProtNLM"/>
    </source>
</evidence>
<accession>A0A832QDL3</accession>
<dbReference type="AlphaFoldDB" id="A0A832QDL3"/>
<evidence type="ECO:0000313" key="3">
    <source>
        <dbReference type="Proteomes" id="UP000576550"/>
    </source>
</evidence>
<feature type="transmembrane region" description="Helical" evidence="1">
    <location>
        <begin position="68"/>
        <end position="90"/>
    </location>
</feature>
<evidence type="ECO:0000256" key="1">
    <source>
        <dbReference type="SAM" id="Phobius"/>
    </source>
</evidence>
<reference evidence="2 3" key="1">
    <citation type="journal article" date="2020" name="Biotechnol. Biofuels">
        <title>New insights from the biogas microbiome by comprehensive genome-resolved metagenomics of nearly 1600 species originating from multiple anaerobic digesters.</title>
        <authorList>
            <person name="Campanaro S."/>
            <person name="Treu L."/>
            <person name="Rodriguez-R L.M."/>
            <person name="Kovalovszki A."/>
            <person name="Ziels R.M."/>
            <person name="Maus I."/>
            <person name="Zhu X."/>
            <person name="Kougias P.G."/>
            <person name="Basile A."/>
            <person name="Luo G."/>
            <person name="Schluter A."/>
            <person name="Konstantinidis K.T."/>
            <person name="Angelidaki I."/>
        </authorList>
    </citation>
    <scope>NUCLEOTIDE SEQUENCE [LARGE SCALE GENOMIC DNA]</scope>
    <source>
        <strain evidence="2">AS05jafATM_89</strain>
    </source>
</reference>
<sequence>MIKLLVRIGYFFSIFAQALLTIRIVLTAINANVEENIYAKWIVGKSDLLVRPFRGIVDSTINIWSIQIPSVLLVALLFFALCSVVCNQLLKSYKDVD</sequence>
<name>A0A832QDL3_9BACT</name>
<gene>
    <name evidence="2" type="ORF">GX533_01905</name>
</gene>
<keyword evidence="1" id="KW-1133">Transmembrane helix</keyword>
<keyword evidence="1" id="KW-0812">Transmembrane</keyword>
<keyword evidence="1" id="KW-0472">Membrane</keyword>
<proteinExistence type="predicted"/>
<organism evidence="2 3">
    <name type="scientific">Candidatus Dojkabacteria bacterium</name>
    <dbReference type="NCBI Taxonomy" id="2099670"/>
    <lineage>
        <taxon>Bacteria</taxon>
        <taxon>Candidatus Dojkabacteria</taxon>
    </lineage>
</organism>
<dbReference type="EMBL" id="DUTP01000003">
    <property type="protein sequence ID" value="HHX99413.1"/>
    <property type="molecule type" value="Genomic_DNA"/>
</dbReference>
<protein>
    <recommendedName>
        <fullName evidence="4">YggT family protein</fullName>
    </recommendedName>
</protein>
<comment type="caution">
    <text evidence="2">The sequence shown here is derived from an EMBL/GenBank/DDBJ whole genome shotgun (WGS) entry which is preliminary data.</text>
</comment>
<dbReference type="Proteomes" id="UP000576550">
    <property type="component" value="Unassembled WGS sequence"/>
</dbReference>
<evidence type="ECO:0000313" key="2">
    <source>
        <dbReference type="EMBL" id="HHX99413.1"/>
    </source>
</evidence>